<protein>
    <submittedName>
        <fullName evidence="1">Uncharacterized protein</fullName>
    </submittedName>
</protein>
<reference evidence="2" key="1">
    <citation type="journal article" date="2019" name="Int. J. Syst. Evol. Microbiol.">
        <title>The Global Catalogue of Microorganisms (GCM) 10K type strain sequencing project: providing services to taxonomists for standard genome sequencing and annotation.</title>
        <authorList>
            <consortium name="The Broad Institute Genomics Platform"/>
            <consortium name="The Broad Institute Genome Sequencing Center for Infectious Disease"/>
            <person name="Wu L."/>
            <person name="Ma J."/>
        </authorList>
    </citation>
    <scope>NUCLEOTIDE SEQUENCE [LARGE SCALE GENOMIC DNA]</scope>
    <source>
        <strain evidence="2">JCM 14560</strain>
    </source>
</reference>
<sequence>MSRPVQPTAPDRLQRLARRPVRDPQVLQRGLALHQQVPLLRAYVLGQHVNHTDQRIDHHLQAHALDTTQLADDAQRYATNLARGIQPYDADRIADLAARLARQAHRIDGMKDIARLTAATGRTGPAATGLGDDPTGAWT</sequence>
<evidence type="ECO:0000313" key="1">
    <source>
        <dbReference type="EMBL" id="GAA2154208.1"/>
    </source>
</evidence>
<comment type="caution">
    <text evidence="1">The sequence shown here is derived from an EMBL/GenBank/DDBJ whole genome shotgun (WGS) entry which is preliminary data.</text>
</comment>
<name>A0ABP5LXX2_9ACTN</name>
<proteinExistence type="predicted"/>
<dbReference type="Proteomes" id="UP001422759">
    <property type="component" value="Unassembled WGS sequence"/>
</dbReference>
<accession>A0ABP5LXX2</accession>
<evidence type="ECO:0000313" key="2">
    <source>
        <dbReference type="Proteomes" id="UP001422759"/>
    </source>
</evidence>
<dbReference type="EMBL" id="BAAANT010000041">
    <property type="protein sequence ID" value="GAA2154208.1"/>
    <property type="molecule type" value="Genomic_DNA"/>
</dbReference>
<organism evidence="1 2">
    <name type="scientific">Kitasatospora kazusensis</name>
    <dbReference type="NCBI Taxonomy" id="407974"/>
    <lineage>
        <taxon>Bacteria</taxon>
        <taxon>Bacillati</taxon>
        <taxon>Actinomycetota</taxon>
        <taxon>Actinomycetes</taxon>
        <taxon>Kitasatosporales</taxon>
        <taxon>Streptomycetaceae</taxon>
        <taxon>Kitasatospora</taxon>
    </lineage>
</organism>
<gene>
    <name evidence="1" type="ORF">GCM10009760_52910</name>
</gene>
<keyword evidence="2" id="KW-1185">Reference proteome</keyword>